<evidence type="ECO:0000313" key="1">
    <source>
        <dbReference type="EMBL" id="MFF4771414.1"/>
    </source>
</evidence>
<name>A0ABW6V0H6_MICFU</name>
<organism evidence="1 2">
    <name type="scientific">Microtetraspora fusca</name>
    <dbReference type="NCBI Taxonomy" id="1997"/>
    <lineage>
        <taxon>Bacteria</taxon>
        <taxon>Bacillati</taxon>
        <taxon>Actinomycetota</taxon>
        <taxon>Actinomycetes</taxon>
        <taxon>Streptosporangiales</taxon>
        <taxon>Streptosporangiaceae</taxon>
        <taxon>Microtetraspora</taxon>
    </lineage>
</organism>
<gene>
    <name evidence="1" type="ORF">ACFY05_00990</name>
</gene>
<accession>A0ABW6V0H6</accession>
<reference evidence="1 2" key="1">
    <citation type="submission" date="2024-10" db="EMBL/GenBank/DDBJ databases">
        <title>The Natural Products Discovery Center: Release of the First 8490 Sequenced Strains for Exploring Actinobacteria Biosynthetic Diversity.</title>
        <authorList>
            <person name="Kalkreuter E."/>
            <person name="Kautsar S.A."/>
            <person name="Yang D."/>
            <person name="Bader C.D."/>
            <person name="Teijaro C.N."/>
            <person name="Fluegel L."/>
            <person name="Davis C.M."/>
            <person name="Simpson J.R."/>
            <person name="Lauterbach L."/>
            <person name="Steele A.D."/>
            <person name="Gui C."/>
            <person name="Meng S."/>
            <person name="Li G."/>
            <person name="Viehrig K."/>
            <person name="Ye F."/>
            <person name="Su P."/>
            <person name="Kiefer A.F."/>
            <person name="Nichols A."/>
            <person name="Cepeda A.J."/>
            <person name="Yan W."/>
            <person name="Fan B."/>
            <person name="Jiang Y."/>
            <person name="Adhikari A."/>
            <person name="Zheng C.-J."/>
            <person name="Schuster L."/>
            <person name="Cowan T.M."/>
            <person name="Smanski M.J."/>
            <person name="Chevrette M.G."/>
            <person name="De Carvalho L.P.S."/>
            <person name="Shen B."/>
        </authorList>
    </citation>
    <scope>NUCLEOTIDE SEQUENCE [LARGE SCALE GENOMIC DNA]</scope>
    <source>
        <strain evidence="1 2">NPDC001281</strain>
    </source>
</reference>
<sequence length="162" mass="18067">MAWLAARHAEESGALGDKARALQSWEQASEAFSIADPEEDRVWTRFLDGDRFDSFQISTYSKIGKLEEAEEIARSVIARLPELDKKRATIILGDIATAHLIHGSISDAARLGREGLIAARQTGSAIWTPRFEVLAQGLRRWQHQPSVRAFLEDLATAKRRTA</sequence>
<comment type="caution">
    <text evidence="1">The sequence shown here is derived from an EMBL/GenBank/DDBJ whole genome shotgun (WGS) entry which is preliminary data.</text>
</comment>
<dbReference type="EMBL" id="JBIAXI010000001">
    <property type="protein sequence ID" value="MFF4771414.1"/>
    <property type="molecule type" value="Genomic_DNA"/>
</dbReference>
<evidence type="ECO:0008006" key="3">
    <source>
        <dbReference type="Google" id="ProtNLM"/>
    </source>
</evidence>
<keyword evidence="2" id="KW-1185">Reference proteome</keyword>
<proteinExistence type="predicted"/>
<protein>
    <recommendedName>
        <fullName evidence="3">Tetratricopeptide repeat protein</fullName>
    </recommendedName>
</protein>
<dbReference type="RefSeq" id="WP_387340045.1">
    <property type="nucleotide sequence ID" value="NZ_JBIAXI010000001.1"/>
</dbReference>
<dbReference type="Proteomes" id="UP001602119">
    <property type="component" value="Unassembled WGS sequence"/>
</dbReference>
<evidence type="ECO:0000313" key="2">
    <source>
        <dbReference type="Proteomes" id="UP001602119"/>
    </source>
</evidence>